<evidence type="ECO:0000259" key="10">
    <source>
        <dbReference type="Pfam" id="PF00535"/>
    </source>
</evidence>
<evidence type="ECO:0000256" key="4">
    <source>
        <dbReference type="ARBA" id="ARBA00022679"/>
    </source>
</evidence>
<dbReference type="PANTHER" id="PTHR43646">
    <property type="entry name" value="GLYCOSYLTRANSFERASE"/>
    <property type="match status" value="1"/>
</dbReference>
<dbReference type="PANTHER" id="PTHR43646:SF2">
    <property type="entry name" value="GLYCOSYLTRANSFERASE 2-LIKE DOMAIN-CONTAINING PROTEIN"/>
    <property type="match status" value="1"/>
</dbReference>
<protein>
    <recommendedName>
        <fullName evidence="9">4,4'-diaponeurosporenoate glycosyltransferase</fullName>
    </recommendedName>
</protein>
<feature type="domain" description="Glycosyltransferase 2-like" evidence="10">
    <location>
        <begin position="9"/>
        <end position="126"/>
    </location>
</feature>
<keyword evidence="5" id="KW-0472">Membrane</keyword>
<dbReference type="InterPro" id="IPR029044">
    <property type="entry name" value="Nucleotide-diphossugar_trans"/>
</dbReference>
<gene>
    <name evidence="11" type="ORF">NNX28_04425</name>
</gene>
<dbReference type="SUPFAM" id="SSF53448">
    <property type="entry name" value="Nucleotide-diphospho-sugar transferases"/>
    <property type="match status" value="1"/>
</dbReference>
<keyword evidence="3" id="KW-0328">Glycosyltransferase</keyword>
<evidence type="ECO:0000256" key="7">
    <source>
        <dbReference type="ARBA" id="ARBA00037904"/>
    </source>
</evidence>
<comment type="subcellular location">
    <subcellularLocation>
        <location evidence="1">Cell membrane</location>
    </subcellularLocation>
</comment>
<sequence length="261" mass="28294">MPSELPAVSVVIPCRNDAVLLEACLQSLARQSLPPREIVVVDNNSSDASAEVARRFGARVVFEPAAGIPAAAGAGYDAAAERLDPDAVIARCDADCVLPPDWIARIAEAFAADPKLEVLSGPGVFYGMPRLSALLLSRLYLGSYYLAMGSALAHWPFFGSNLALRAGTWQAVSGEVHRNDAQMHDDVCLSFHLGQGRRCRRDPHLTVGMAPRAVQSRANVALRFRRAFHTLAGHWPQEYPWVRWTRRFAGSKAAVPTAPAN</sequence>
<evidence type="ECO:0000256" key="5">
    <source>
        <dbReference type="ARBA" id="ARBA00023136"/>
    </source>
</evidence>
<dbReference type="RefSeq" id="WP_255864975.1">
    <property type="nucleotide sequence ID" value="NZ_CP104263.1"/>
</dbReference>
<dbReference type="InterPro" id="IPR001173">
    <property type="entry name" value="Glyco_trans_2-like"/>
</dbReference>
<evidence type="ECO:0000256" key="8">
    <source>
        <dbReference type="ARBA" id="ARBA00038120"/>
    </source>
</evidence>
<accession>A0ABT1NN66</accession>
<evidence type="ECO:0000256" key="2">
    <source>
        <dbReference type="ARBA" id="ARBA00022475"/>
    </source>
</evidence>
<dbReference type="CDD" id="cd00761">
    <property type="entry name" value="Glyco_tranf_GTA_type"/>
    <property type="match status" value="1"/>
</dbReference>
<comment type="pathway">
    <text evidence="7">Carotenoid biosynthesis; staphyloxanthin biosynthesis; staphyloxanthin from farnesyl diphosphate: step 4/5.</text>
</comment>
<comment type="caution">
    <text evidence="11">The sequence shown here is derived from an EMBL/GenBank/DDBJ whole genome shotgun (WGS) entry which is preliminary data.</text>
</comment>
<evidence type="ECO:0000256" key="9">
    <source>
        <dbReference type="ARBA" id="ARBA00040345"/>
    </source>
</evidence>
<keyword evidence="4" id="KW-0808">Transferase</keyword>
<evidence type="ECO:0000256" key="3">
    <source>
        <dbReference type="ARBA" id="ARBA00022676"/>
    </source>
</evidence>
<evidence type="ECO:0000313" key="11">
    <source>
        <dbReference type="EMBL" id="MCQ1949175.1"/>
    </source>
</evidence>
<dbReference type="Pfam" id="PF00535">
    <property type="entry name" value="Glycos_transf_2"/>
    <property type="match status" value="1"/>
</dbReference>
<keyword evidence="12" id="KW-1185">Reference proteome</keyword>
<keyword evidence="2" id="KW-1003">Cell membrane</keyword>
<evidence type="ECO:0000313" key="12">
    <source>
        <dbReference type="Proteomes" id="UP001206924"/>
    </source>
</evidence>
<dbReference type="Gene3D" id="3.90.550.10">
    <property type="entry name" value="Spore Coat Polysaccharide Biosynthesis Protein SpsA, Chain A"/>
    <property type="match status" value="1"/>
</dbReference>
<dbReference type="Proteomes" id="UP001206924">
    <property type="component" value="Unassembled WGS sequence"/>
</dbReference>
<evidence type="ECO:0000256" key="1">
    <source>
        <dbReference type="ARBA" id="ARBA00004236"/>
    </source>
</evidence>
<evidence type="ECO:0000256" key="6">
    <source>
        <dbReference type="ARBA" id="ARBA00037281"/>
    </source>
</evidence>
<comment type="function">
    <text evidence="6">Catalyzes the glycosylation of 4,4'-diaponeurosporenoate, i.e. the esterification of glucose at the C1'' position with the carboxyl group of 4,4'-diaponeurosporenic acid, to form glycosyl-4,4'-diaponeurosporenoate. This is a step in the biosynthesis of staphyloxanthin, an orange pigment present in most staphylococci strains.</text>
</comment>
<proteinExistence type="inferred from homology"/>
<comment type="similarity">
    <text evidence="8">Belongs to the glycosyltransferase 2 family. CrtQ subfamily.</text>
</comment>
<reference evidence="11 12" key="1">
    <citation type="submission" date="2022-07" db="EMBL/GenBank/DDBJ databases">
        <title>Novel species in genus Arthrobacter.</title>
        <authorList>
            <person name="Liu Y."/>
        </authorList>
    </citation>
    <scope>NUCLEOTIDE SEQUENCE [LARGE SCALE GENOMIC DNA]</scope>
    <source>
        <strain evidence="12">zg-Y859</strain>
    </source>
</reference>
<name>A0ABT1NN66_9MICC</name>
<dbReference type="EMBL" id="JANFLP010000005">
    <property type="protein sequence ID" value="MCQ1949175.1"/>
    <property type="molecule type" value="Genomic_DNA"/>
</dbReference>
<organism evidence="11 12">
    <name type="scientific">Arthrobacter jinronghuae</name>
    <dbReference type="NCBI Taxonomy" id="2964609"/>
    <lineage>
        <taxon>Bacteria</taxon>
        <taxon>Bacillati</taxon>
        <taxon>Actinomycetota</taxon>
        <taxon>Actinomycetes</taxon>
        <taxon>Micrococcales</taxon>
        <taxon>Micrococcaceae</taxon>
        <taxon>Arthrobacter</taxon>
    </lineage>
</organism>